<feature type="transmembrane region" description="Helical" evidence="4">
    <location>
        <begin position="511"/>
        <end position="539"/>
    </location>
</feature>
<protein>
    <submittedName>
        <fullName evidence="6">Membrane-bound acid phosphatase</fullName>
    </submittedName>
</protein>
<evidence type="ECO:0000313" key="7">
    <source>
        <dbReference type="Proteomes" id="UP001430356"/>
    </source>
</evidence>
<dbReference type="CDD" id="cd07061">
    <property type="entry name" value="HP_HAP_like"/>
    <property type="match status" value="1"/>
</dbReference>
<feature type="region of interest" description="Disordered" evidence="3">
    <location>
        <begin position="546"/>
        <end position="567"/>
    </location>
</feature>
<keyword evidence="7" id="KW-1185">Reference proteome</keyword>
<dbReference type="Gene3D" id="3.40.50.1240">
    <property type="entry name" value="Phosphoglycerate mutase-like"/>
    <property type="match status" value="1"/>
</dbReference>
<dbReference type="PROSITE" id="PS51257">
    <property type="entry name" value="PROKAR_LIPOPROTEIN"/>
    <property type="match status" value="1"/>
</dbReference>
<organism evidence="6 7">
    <name type="scientific">Novymonas esmeraldas</name>
    <dbReference type="NCBI Taxonomy" id="1808958"/>
    <lineage>
        <taxon>Eukaryota</taxon>
        <taxon>Discoba</taxon>
        <taxon>Euglenozoa</taxon>
        <taxon>Kinetoplastea</taxon>
        <taxon>Metakinetoplastina</taxon>
        <taxon>Trypanosomatida</taxon>
        <taxon>Trypanosomatidae</taxon>
        <taxon>Novymonas</taxon>
    </lineage>
</organism>
<sequence length="567" mass="61063">MSAVLRSLLPRRVRRLCVLAATTVLLAVACLPAPSHGSVEWVLQQVQVLHRHGSRSSNADYNQSTICGATPCGYLNPQGETMMRNVGAFLRDRYNNDATVVDTPFLPSQDYDLDVVSSRSTDVLRTLQSANRFLDGMFPNASRLVPAVHTAPIGTDVMLLPYRMPAVVLYWRYAVARQQARLNPILDAIFPDWTELKQVGAVLWSEGYCSDYKSRLDCAKRLYDIAAAKRSIGELPAASGPYYDKLREIIAEWHRQLWYYNTSDPFCVAQGGRGLPFLQQLLTNIDDNIAGRNTFKVMHYSAHDVTMGAVWGTLGDSSIDAMQSPFAQALVLELVKSASTGEYAVRVLRGWPGQSPDTDFAFSWDPTWKLQCRRSDGTSYVATDNMCPLEDFRRYVAGTVGTDPRGMCLLDADTTAVLDCPTTAAEQAGAVTLSPSCALYRTACPAYSCPSGYVLAASSSRCMCASSACLSADGAGTGTGTGTGTGNGTGTGTGTGDVHVTVQTRGVSGGAVAGIAIATFSVGALVAVAVTLLIVLVLLRRRNTGSARSSEPSDKYAAHGEHRQRDM</sequence>
<evidence type="ECO:0000256" key="5">
    <source>
        <dbReference type="SAM" id="SignalP"/>
    </source>
</evidence>
<reference evidence="6 7" key="1">
    <citation type="journal article" date="2021" name="MBio">
        <title>A New Model Trypanosomatid, Novymonas esmeraldas: Genomic Perception of Its 'Candidatus Pandoraea novymonadis' Endosymbiont.</title>
        <authorList>
            <person name="Zakharova A."/>
            <person name="Saura A."/>
            <person name="Butenko A."/>
            <person name="Podesvova L."/>
            <person name="Warmusova S."/>
            <person name="Kostygov A.Y."/>
            <person name="Nenarokova A."/>
            <person name="Lukes J."/>
            <person name="Opperdoes F.R."/>
            <person name="Yurchenko V."/>
        </authorList>
    </citation>
    <scope>NUCLEOTIDE SEQUENCE [LARGE SCALE GENOMIC DNA]</scope>
    <source>
        <strain evidence="6 7">E262AT.01</strain>
    </source>
</reference>
<name>A0AAW0EUV4_9TRYP</name>
<keyword evidence="2" id="KW-0378">Hydrolase</keyword>
<feature type="chain" id="PRO_5043328904" evidence="5">
    <location>
        <begin position="38"/>
        <end position="567"/>
    </location>
</feature>
<accession>A0AAW0EUV4</accession>
<dbReference type="SUPFAM" id="SSF53254">
    <property type="entry name" value="Phosphoglycerate mutase-like"/>
    <property type="match status" value="1"/>
</dbReference>
<dbReference type="GO" id="GO:0016791">
    <property type="term" value="F:phosphatase activity"/>
    <property type="evidence" value="ECO:0007669"/>
    <property type="project" value="TreeGrafter"/>
</dbReference>
<comment type="caution">
    <text evidence="6">The sequence shown here is derived from an EMBL/GenBank/DDBJ whole genome shotgun (WGS) entry which is preliminary data.</text>
</comment>
<evidence type="ECO:0000256" key="2">
    <source>
        <dbReference type="ARBA" id="ARBA00022801"/>
    </source>
</evidence>
<dbReference type="InterPro" id="IPR029033">
    <property type="entry name" value="His_PPase_superfam"/>
</dbReference>
<dbReference type="PANTHER" id="PTHR11567">
    <property type="entry name" value="ACID PHOSPHATASE-RELATED"/>
    <property type="match status" value="1"/>
</dbReference>
<keyword evidence="4" id="KW-1133">Transmembrane helix</keyword>
<evidence type="ECO:0000256" key="3">
    <source>
        <dbReference type="SAM" id="MobiDB-lite"/>
    </source>
</evidence>
<dbReference type="EMBL" id="JAECZO010000123">
    <property type="protein sequence ID" value="KAK7197873.1"/>
    <property type="molecule type" value="Genomic_DNA"/>
</dbReference>
<evidence type="ECO:0000313" key="6">
    <source>
        <dbReference type="EMBL" id="KAK7197873.1"/>
    </source>
</evidence>
<dbReference type="AlphaFoldDB" id="A0AAW0EUV4"/>
<gene>
    <name evidence="6" type="ORF">NESM_000741300</name>
</gene>
<keyword evidence="4" id="KW-0472">Membrane</keyword>
<keyword evidence="4" id="KW-0812">Transmembrane</keyword>
<dbReference type="InterPro" id="IPR000560">
    <property type="entry name" value="His_Pase_clade-2"/>
</dbReference>
<comment type="similarity">
    <text evidence="1">Belongs to the histidine acid phosphatase family.</text>
</comment>
<evidence type="ECO:0000256" key="1">
    <source>
        <dbReference type="ARBA" id="ARBA00005375"/>
    </source>
</evidence>
<dbReference type="Pfam" id="PF00328">
    <property type="entry name" value="His_Phos_2"/>
    <property type="match status" value="1"/>
</dbReference>
<feature type="signal peptide" evidence="5">
    <location>
        <begin position="1"/>
        <end position="37"/>
    </location>
</feature>
<proteinExistence type="inferred from homology"/>
<dbReference type="Proteomes" id="UP001430356">
    <property type="component" value="Unassembled WGS sequence"/>
</dbReference>
<keyword evidence="5" id="KW-0732">Signal</keyword>
<dbReference type="PANTHER" id="PTHR11567:SF110">
    <property type="entry name" value="2-PHOSPHOXYLOSE PHOSPHATASE 1"/>
    <property type="match status" value="1"/>
</dbReference>
<dbReference type="InterPro" id="IPR050645">
    <property type="entry name" value="Histidine_acid_phosphatase"/>
</dbReference>
<feature type="compositionally biased region" description="Basic and acidic residues" evidence="3">
    <location>
        <begin position="551"/>
        <end position="567"/>
    </location>
</feature>
<evidence type="ECO:0000256" key="4">
    <source>
        <dbReference type="SAM" id="Phobius"/>
    </source>
</evidence>